<evidence type="ECO:0000256" key="1">
    <source>
        <dbReference type="SAM" id="MobiDB-lite"/>
    </source>
</evidence>
<accession>A0A0D2ITR7</accession>
<evidence type="ECO:0000313" key="2">
    <source>
        <dbReference type="EMBL" id="KIY91412.1"/>
    </source>
</evidence>
<dbReference type="Proteomes" id="UP000054498">
    <property type="component" value="Unassembled WGS sequence"/>
</dbReference>
<sequence>GAHRDAPARVQQRQGTPPAGLHAGHAPPGGRQADGRGLCPPARGRGRGGCRRRRCCQGAIARPPPTNEGAG</sequence>
<organism evidence="2 3">
    <name type="scientific">Monoraphidium neglectum</name>
    <dbReference type="NCBI Taxonomy" id="145388"/>
    <lineage>
        <taxon>Eukaryota</taxon>
        <taxon>Viridiplantae</taxon>
        <taxon>Chlorophyta</taxon>
        <taxon>core chlorophytes</taxon>
        <taxon>Chlorophyceae</taxon>
        <taxon>CS clade</taxon>
        <taxon>Sphaeropleales</taxon>
        <taxon>Selenastraceae</taxon>
        <taxon>Monoraphidium</taxon>
    </lineage>
</organism>
<keyword evidence="3" id="KW-1185">Reference proteome</keyword>
<gene>
    <name evidence="2" type="ORF">MNEG_16551</name>
</gene>
<dbReference type="KEGG" id="mng:MNEG_16551"/>
<feature type="non-terminal residue" evidence="2">
    <location>
        <position position="71"/>
    </location>
</feature>
<dbReference type="AlphaFoldDB" id="A0A0D2ITR7"/>
<evidence type="ECO:0000313" key="3">
    <source>
        <dbReference type="Proteomes" id="UP000054498"/>
    </source>
</evidence>
<dbReference type="EMBL" id="KK106709">
    <property type="protein sequence ID" value="KIY91412.1"/>
    <property type="molecule type" value="Genomic_DNA"/>
</dbReference>
<dbReference type="RefSeq" id="XP_013890432.1">
    <property type="nucleotide sequence ID" value="XM_014034978.1"/>
</dbReference>
<feature type="compositionally biased region" description="Basic residues" evidence="1">
    <location>
        <begin position="44"/>
        <end position="55"/>
    </location>
</feature>
<name>A0A0D2ITR7_9CHLO</name>
<feature type="region of interest" description="Disordered" evidence="1">
    <location>
        <begin position="1"/>
        <end position="71"/>
    </location>
</feature>
<protein>
    <submittedName>
        <fullName evidence="2">Uncharacterized protein</fullName>
    </submittedName>
</protein>
<feature type="compositionally biased region" description="Pro residues" evidence="1">
    <location>
        <begin position="62"/>
        <end position="71"/>
    </location>
</feature>
<dbReference type="GeneID" id="25734322"/>
<feature type="non-terminal residue" evidence="2">
    <location>
        <position position="1"/>
    </location>
</feature>
<feature type="compositionally biased region" description="Low complexity" evidence="1">
    <location>
        <begin position="17"/>
        <end position="43"/>
    </location>
</feature>
<proteinExistence type="predicted"/>
<reference evidence="2 3" key="1">
    <citation type="journal article" date="2013" name="BMC Genomics">
        <title>Reconstruction of the lipid metabolism for the microalga Monoraphidium neglectum from its genome sequence reveals characteristics suitable for biofuel production.</title>
        <authorList>
            <person name="Bogen C."/>
            <person name="Al-Dilaimi A."/>
            <person name="Albersmeier A."/>
            <person name="Wichmann J."/>
            <person name="Grundmann M."/>
            <person name="Rupp O."/>
            <person name="Lauersen K.J."/>
            <person name="Blifernez-Klassen O."/>
            <person name="Kalinowski J."/>
            <person name="Goesmann A."/>
            <person name="Mussgnug J.H."/>
            <person name="Kruse O."/>
        </authorList>
    </citation>
    <scope>NUCLEOTIDE SEQUENCE [LARGE SCALE GENOMIC DNA]</scope>
    <source>
        <strain evidence="2 3">SAG 48.87</strain>
    </source>
</reference>